<feature type="compositionally biased region" description="Low complexity" evidence="1">
    <location>
        <begin position="48"/>
        <end position="57"/>
    </location>
</feature>
<organism evidence="4 5">
    <name type="scientific">Paenibacillus wenxiniae</name>
    <dbReference type="NCBI Taxonomy" id="1636843"/>
    <lineage>
        <taxon>Bacteria</taxon>
        <taxon>Bacillati</taxon>
        <taxon>Bacillota</taxon>
        <taxon>Bacilli</taxon>
        <taxon>Bacillales</taxon>
        <taxon>Paenibacillaceae</taxon>
        <taxon>Paenibacillus</taxon>
    </lineage>
</organism>
<sequence>MLYAHTKAKLVMSALLLALPLSACATEREAMETGTETTTVQEEVKQPAMAAERTSAAASSKTGNIALVDSLQGGYTELATGLDIPWSMQFAGDTVYITQRGGGIVQVKDGKQTVQKVQTSKPLRVVGEAGLTGLVLDPDFASNQTAYIYHAYEQNGKGFNRIVRVKLTNGVWKEQKALLEGIPGGTIHEGGRLAFGPDGMLYSTSGETGQRELSQDRSSLGGKILRMTKDGKVPQDNPFANSYVYAYGLRNSQGLAWTSDGTLYASDHGPSGAPIPGGGTDRTGLDEMNMIKPGANYGWPKVMGSQTAKGMTAPIYVAGSRAIAPSGIAATPEDTILVATLAGESLKLFDPSTRKMTNILTDVGRVRDVMVHNGHIYVLTNNTSRGSAADHDDRLLQLK</sequence>
<evidence type="ECO:0000313" key="5">
    <source>
        <dbReference type="Proteomes" id="UP001597233"/>
    </source>
</evidence>
<feature type="domain" description="Glucose/Sorbosone dehydrogenase" evidence="3">
    <location>
        <begin position="82"/>
        <end position="383"/>
    </location>
</feature>
<dbReference type="PANTHER" id="PTHR19328:SF13">
    <property type="entry name" value="HIPL1 PROTEIN"/>
    <property type="match status" value="1"/>
</dbReference>
<dbReference type="InterPro" id="IPR011041">
    <property type="entry name" value="Quinoprot_gluc/sorb_DH_b-prop"/>
</dbReference>
<feature type="region of interest" description="Disordered" evidence="1">
    <location>
        <begin position="34"/>
        <end position="57"/>
    </location>
</feature>
<dbReference type="InterPro" id="IPR012938">
    <property type="entry name" value="Glc/Sorbosone_DH"/>
</dbReference>
<feature type="chain" id="PRO_5046361754" evidence="2">
    <location>
        <begin position="26"/>
        <end position="399"/>
    </location>
</feature>
<dbReference type="Proteomes" id="UP001597233">
    <property type="component" value="Unassembled WGS sequence"/>
</dbReference>
<keyword evidence="2" id="KW-0732">Signal</keyword>
<dbReference type="RefSeq" id="WP_347324534.1">
    <property type="nucleotide sequence ID" value="NZ_JBCGUH010000003.1"/>
</dbReference>
<keyword evidence="5" id="KW-1185">Reference proteome</keyword>
<accession>A0ABW4RFF3</accession>
<dbReference type="EMBL" id="JBHUEH010000010">
    <property type="protein sequence ID" value="MFD1884893.1"/>
    <property type="molecule type" value="Genomic_DNA"/>
</dbReference>
<protein>
    <submittedName>
        <fullName evidence="4">PQQ-dependent sugar dehydrogenase</fullName>
    </submittedName>
</protein>
<dbReference type="Pfam" id="PF07995">
    <property type="entry name" value="GSDH"/>
    <property type="match status" value="1"/>
</dbReference>
<dbReference type="PANTHER" id="PTHR19328">
    <property type="entry name" value="HEDGEHOG-INTERACTING PROTEIN"/>
    <property type="match status" value="1"/>
</dbReference>
<comment type="caution">
    <text evidence="4">The sequence shown here is derived from an EMBL/GenBank/DDBJ whole genome shotgun (WGS) entry which is preliminary data.</text>
</comment>
<dbReference type="InterPro" id="IPR011042">
    <property type="entry name" value="6-blade_b-propeller_TolB-like"/>
</dbReference>
<gene>
    <name evidence="4" type="ORF">ACFSC9_05080</name>
</gene>
<feature type="signal peptide" evidence="2">
    <location>
        <begin position="1"/>
        <end position="25"/>
    </location>
</feature>
<evidence type="ECO:0000256" key="1">
    <source>
        <dbReference type="SAM" id="MobiDB-lite"/>
    </source>
</evidence>
<evidence type="ECO:0000256" key="2">
    <source>
        <dbReference type="SAM" id="SignalP"/>
    </source>
</evidence>
<evidence type="ECO:0000313" key="4">
    <source>
        <dbReference type="EMBL" id="MFD1884893.1"/>
    </source>
</evidence>
<name>A0ABW4RFF3_9BACL</name>
<proteinExistence type="predicted"/>
<dbReference type="SUPFAM" id="SSF50952">
    <property type="entry name" value="Soluble quinoprotein glucose dehydrogenase"/>
    <property type="match status" value="1"/>
</dbReference>
<reference evidence="5" key="1">
    <citation type="journal article" date="2019" name="Int. J. Syst. Evol. Microbiol.">
        <title>The Global Catalogue of Microorganisms (GCM) 10K type strain sequencing project: providing services to taxonomists for standard genome sequencing and annotation.</title>
        <authorList>
            <consortium name="The Broad Institute Genomics Platform"/>
            <consortium name="The Broad Institute Genome Sequencing Center for Infectious Disease"/>
            <person name="Wu L."/>
            <person name="Ma J."/>
        </authorList>
    </citation>
    <scope>NUCLEOTIDE SEQUENCE [LARGE SCALE GENOMIC DNA]</scope>
    <source>
        <strain evidence="5">CCUG 54950</strain>
    </source>
</reference>
<evidence type="ECO:0000259" key="3">
    <source>
        <dbReference type="Pfam" id="PF07995"/>
    </source>
</evidence>
<dbReference type="Gene3D" id="2.120.10.30">
    <property type="entry name" value="TolB, C-terminal domain"/>
    <property type="match status" value="1"/>
</dbReference>